<comment type="subcellular location">
    <subcellularLocation>
        <location evidence="1">Cell membrane</location>
        <topology evidence="1">Multi-pass membrane protein</topology>
    </subcellularLocation>
</comment>
<dbReference type="PANTHER" id="PTHR34857">
    <property type="entry name" value="SLL0384 PROTEIN"/>
    <property type="match status" value="1"/>
</dbReference>
<dbReference type="EMBL" id="CP009149">
    <property type="protein sequence ID" value="AIJ04951.1"/>
    <property type="molecule type" value="Genomic_DNA"/>
</dbReference>
<feature type="transmembrane region" description="Helical" evidence="6">
    <location>
        <begin position="107"/>
        <end position="126"/>
    </location>
</feature>
<proteinExistence type="predicted"/>
<dbReference type="NCBIfam" id="TIGR02454">
    <property type="entry name" value="ECF_T_CbiQ"/>
    <property type="match status" value="1"/>
</dbReference>
<dbReference type="GeneID" id="24890691"/>
<dbReference type="RefSeq" id="WP_048201166.1">
    <property type="nucleotide sequence ID" value="NZ_CP009149.1"/>
</dbReference>
<protein>
    <submittedName>
        <fullName evidence="7">Cobalt transport protein CbiQ</fullName>
    </submittedName>
</protein>
<dbReference type="PANTHER" id="PTHR34857:SF2">
    <property type="entry name" value="SLL0384 PROTEIN"/>
    <property type="match status" value="1"/>
</dbReference>
<dbReference type="InterPro" id="IPR051611">
    <property type="entry name" value="ECF_transporter_component"/>
</dbReference>
<name>A0A076L9S0_9EURY</name>
<dbReference type="Proteomes" id="UP000028781">
    <property type="component" value="Chromosome"/>
</dbReference>
<dbReference type="GO" id="GO:0043190">
    <property type="term" value="C:ATP-binding cassette (ABC) transporter complex"/>
    <property type="evidence" value="ECO:0007669"/>
    <property type="project" value="InterPro"/>
</dbReference>
<evidence type="ECO:0000256" key="4">
    <source>
        <dbReference type="ARBA" id="ARBA00022989"/>
    </source>
</evidence>
<evidence type="ECO:0000256" key="1">
    <source>
        <dbReference type="ARBA" id="ARBA00004651"/>
    </source>
</evidence>
<keyword evidence="4 6" id="KW-1133">Transmembrane helix</keyword>
<evidence type="ECO:0000256" key="5">
    <source>
        <dbReference type="ARBA" id="ARBA00023136"/>
    </source>
</evidence>
<dbReference type="Pfam" id="PF02361">
    <property type="entry name" value="CbiQ"/>
    <property type="match status" value="1"/>
</dbReference>
<evidence type="ECO:0000313" key="8">
    <source>
        <dbReference type="Proteomes" id="UP000028781"/>
    </source>
</evidence>
<evidence type="ECO:0000256" key="6">
    <source>
        <dbReference type="SAM" id="Phobius"/>
    </source>
</evidence>
<dbReference type="STRING" id="1301915.JH146_0100"/>
<feature type="transmembrane region" description="Helical" evidence="6">
    <location>
        <begin position="71"/>
        <end position="87"/>
    </location>
</feature>
<dbReference type="AlphaFoldDB" id="A0A076L9S0"/>
<reference evidence="7 8" key="1">
    <citation type="journal article" date="2015" name="Int. J. Syst. Evol. Microbiol.">
        <title>M ethanocaldococcus bathoardescens sp. nov., a hyperthermophilic methanogen isolated from a volcanically active deep-sea hydrothermal vent.</title>
        <authorList>
            <person name="Stewart L.C."/>
            <person name="Jung J.H."/>
            <person name="Kim Y.T."/>
            <person name="Kwon S.W."/>
            <person name="Park C.S."/>
            <person name="Holden J.F."/>
        </authorList>
    </citation>
    <scope>NUCLEOTIDE SEQUENCE [LARGE SCALE GENOMIC DNA]</scope>
    <source>
        <strain evidence="7 8">JH146</strain>
    </source>
</reference>
<keyword evidence="3 6" id="KW-0812">Transmembrane</keyword>
<dbReference type="GO" id="GO:0006824">
    <property type="term" value="P:cobalt ion transport"/>
    <property type="evidence" value="ECO:0007669"/>
    <property type="project" value="InterPro"/>
</dbReference>
<evidence type="ECO:0000256" key="2">
    <source>
        <dbReference type="ARBA" id="ARBA00022475"/>
    </source>
</evidence>
<evidence type="ECO:0000256" key="3">
    <source>
        <dbReference type="ARBA" id="ARBA00022692"/>
    </source>
</evidence>
<dbReference type="KEGG" id="mjh:JH146_0100"/>
<evidence type="ECO:0000313" key="7">
    <source>
        <dbReference type="EMBL" id="AIJ04951.1"/>
    </source>
</evidence>
<dbReference type="InterPro" id="IPR012809">
    <property type="entry name" value="ECF_CbiQ"/>
</dbReference>
<keyword evidence="2" id="KW-1003">Cell membrane</keyword>
<sequence>MHGNVYIVEKLSSKESLMHRIDARIKLISIFIIVLFANLQGNIYSLIILELFLVFLMIISKTFFDVVKRTILVLPFGIFLAIFQPFVRGETVIYNLFGFSIYYEGLLFGITMFLKFLVCVSAIMLLSSTTPMYQVISASRKLGMPNIMAMLLGLMIRYLFLMYEVMEKTLKAQKSRGYNRKTLGYKNALKIFGYTVGTLFIRAYEQGERTYLAMLSRGYNENSELALYDNKITLLDLVFLCLVIVFIIVSYYLGSLLNQLL</sequence>
<dbReference type="CDD" id="cd16914">
    <property type="entry name" value="EcfT"/>
    <property type="match status" value="1"/>
</dbReference>
<feature type="transmembrane region" description="Helical" evidence="6">
    <location>
        <begin position="43"/>
        <end position="64"/>
    </location>
</feature>
<keyword evidence="8" id="KW-1185">Reference proteome</keyword>
<feature type="transmembrane region" description="Helical" evidence="6">
    <location>
        <begin position="147"/>
        <end position="166"/>
    </location>
</feature>
<dbReference type="HOGENOM" id="CLU_056469_1_2_2"/>
<dbReference type="InterPro" id="IPR003339">
    <property type="entry name" value="ABC/ECF_trnsptr_transmembrane"/>
</dbReference>
<organism evidence="7 8">
    <name type="scientific">Methanocaldococcus bathoardescens</name>
    <dbReference type="NCBI Taxonomy" id="1301915"/>
    <lineage>
        <taxon>Archaea</taxon>
        <taxon>Methanobacteriati</taxon>
        <taxon>Methanobacteriota</taxon>
        <taxon>Methanomada group</taxon>
        <taxon>Methanococci</taxon>
        <taxon>Methanococcales</taxon>
        <taxon>Methanocaldococcaceae</taxon>
        <taxon>Methanocaldococcus</taxon>
    </lineage>
</organism>
<dbReference type="OrthoDB" id="51610at2157"/>
<feature type="transmembrane region" description="Helical" evidence="6">
    <location>
        <begin position="232"/>
        <end position="253"/>
    </location>
</feature>
<accession>A0A076L9S0</accession>
<gene>
    <name evidence="7" type="ORF">JH146_0100</name>
</gene>
<keyword evidence="5 6" id="KW-0472">Membrane</keyword>